<keyword evidence="2" id="KW-1185">Reference proteome</keyword>
<evidence type="ECO:0000313" key="2">
    <source>
        <dbReference type="Proteomes" id="UP000887116"/>
    </source>
</evidence>
<reference evidence="1" key="1">
    <citation type="submission" date="2020-07" db="EMBL/GenBank/DDBJ databases">
        <title>Multicomponent nature underlies the extraordinary mechanical properties of spider dragline silk.</title>
        <authorList>
            <person name="Kono N."/>
            <person name="Nakamura H."/>
            <person name="Mori M."/>
            <person name="Yoshida Y."/>
            <person name="Ohtoshi R."/>
            <person name="Malay A.D."/>
            <person name="Moran D.A.P."/>
            <person name="Tomita M."/>
            <person name="Numata K."/>
            <person name="Arakawa K."/>
        </authorList>
    </citation>
    <scope>NUCLEOTIDE SEQUENCE</scope>
</reference>
<dbReference type="EMBL" id="BMAO01016473">
    <property type="protein sequence ID" value="GFR08863.1"/>
    <property type="molecule type" value="Genomic_DNA"/>
</dbReference>
<sequence length="73" mass="7916">MSSNPLPKVNIPSGLQSRKNVIPLLSGLLQMLPSTIRHIPPFTLTNSVQVCRQTLISSLPPGLLDSRVAYIVP</sequence>
<organism evidence="1 2">
    <name type="scientific">Trichonephila clavata</name>
    <name type="common">Joro spider</name>
    <name type="synonym">Nephila clavata</name>
    <dbReference type="NCBI Taxonomy" id="2740835"/>
    <lineage>
        <taxon>Eukaryota</taxon>
        <taxon>Metazoa</taxon>
        <taxon>Ecdysozoa</taxon>
        <taxon>Arthropoda</taxon>
        <taxon>Chelicerata</taxon>
        <taxon>Arachnida</taxon>
        <taxon>Araneae</taxon>
        <taxon>Araneomorphae</taxon>
        <taxon>Entelegynae</taxon>
        <taxon>Araneoidea</taxon>
        <taxon>Nephilidae</taxon>
        <taxon>Trichonephila</taxon>
    </lineage>
</organism>
<comment type="caution">
    <text evidence="1">The sequence shown here is derived from an EMBL/GenBank/DDBJ whole genome shotgun (WGS) entry which is preliminary data.</text>
</comment>
<accession>A0A8X6GQ88</accession>
<dbReference type="AlphaFoldDB" id="A0A8X6GQ88"/>
<name>A0A8X6GQ88_TRICU</name>
<gene>
    <name evidence="1" type="ORF">TNCT_92921</name>
</gene>
<proteinExistence type="predicted"/>
<evidence type="ECO:0000313" key="1">
    <source>
        <dbReference type="EMBL" id="GFR08863.1"/>
    </source>
</evidence>
<dbReference type="Proteomes" id="UP000887116">
    <property type="component" value="Unassembled WGS sequence"/>
</dbReference>
<protein>
    <submittedName>
        <fullName evidence="1">Uncharacterized protein</fullName>
    </submittedName>
</protein>